<evidence type="ECO:0000256" key="1">
    <source>
        <dbReference type="SAM" id="MobiDB-lite"/>
    </source>
</evidence>
<proteinExistence type="predicted"/>
<dbReference type="RefSeq" id="XP_002499508.1">
    <property type="nucleotide sequence ID" value="XM_002499462.1"/>
</dbReference>
<protein>
    <submittedName>
        <fullName evidence="2">Uncharacterized protein</fullName>
    </submittedName>
</protein>
<organism evidence="2 3">
    <name type="scientific">Micromonas commoda (strain RCC299 / NOUM17 / CCMP2709)</name>
    <name type="common">Picoplanktonic green alga</name>
    <dbReference type="NCBI Taxonomy" id="296587"/>
    <lineage>
        <taxon>Eukaryota</taxon>
        <taxon>Viridiplantae</taxon>
        <taxon>Chlorophyta</taxon>
        <taxon>Mamiellophyceae</taxon>
        <taxon>Mamiellales</taxon>
        <taxon>Mamiellaceae</taxon>
        <taxon>Micromonas</taxon>
    </lineage>
</organism>
<accession>C1E074</accession>
<dbReference type="EMBL" id="CP001323">
    <property type="protein sequence ID" value="ACO60766.1"/>
    <property type="molecule type" value="Genomic_DNA"/>
</dbReference>
<dbReference type="InParanoid" id="C1E074"/>
<feature type="region of interest" description="Disordered" evidence="1">
    <location>
        <begin position="496"/>
        <end position="516"/>
    </location>
</feature>
<feature type="compositionally biased region" description="Low complexity" evidence="1">
    <location>
        <begin position="444"/>
        <end position="457"/>
    </location>
</feature>
<dbReference type="KEGG" id="mis:MICPUN_56287"/>
<feature type="region of interest" description="Disordered" evidence="1">
    <location>
        <begin position="444"/>
        <end position="483"/>
    </location>
</feature>
<name>C1E074_MICCC</name>
<sequence length="614" mass="67118">MTLSRSWSKRAMISSDSYWTKMCTYTTVKKAQIIDPKIALSHKAVMIAITAWILTGVFRDFNYVLSETPGTSVNAYIDQAGFYDQQTKLQAAPPWYCNNPKTDYNYSATWRYENNDCLFGLTLADVMTKTESAVFITTYFQDTPSDATSAAAAGLTAKNYFVPGVDQMMLWFDHSVITSWGTKVTNPSFDVTSFGSDAVLKSYTRGQEVGIKLEDLLAMTGANLDAENVASFGAPLYRITGLHVQMSVQYGNMHAGEAFDPDDVRGRGTVRYSPGVWTSLGPKIVYKKGSDGELHKFQRYHYVLRVSLEQGGTVGRFDFMTLLVNLAVASAMLGVAVTVVDTASEYLVGNFDDMKYDDRNDWMTLEALKAHALEQGILDKFAEDSGLELLEDDVMRDLKSRAQAKQERTKDALRKAAGVGAGLGGKGEKGGLGEKGGVGLRSLASGGKASANGSASGRVAPAPMRGNMFRPAPDRGTLTPSPSNVVSRMLAEQQALGLGDEDSDGDGENATDSYDGARSYQVYDGRHRGEYDYGNQEEGRRKPAVPFQVIKRRAVQRRFLAHLQHQTVVTVGSFVERYLPLGSLVHQPTSGRVSSAAAEFVKRNGETTGQWVGR</sequence>
<evidence type="ECO:0000313" key="2">
    <source>
        <dbReference type="EMBL" id="ACO60766.1"/>
    </source>
</evidence>
<gene>
    <name evidence="2" type="ORF">MICPUN_56287</name>
</gene>
<dbReference type="GeneID" id="8241190"/>
<dbReference type="Proteomes" id="UP000002009">
    <property type="component" value="Chromosome 2"/>
</dbReference>
<feature type="compositionally biased region" description="Acidic residues" evidence="1">
    <location>
        <begin position="499"/>
        <end position="509"/>
    </location>
</feature>
<dbReference type="AlphaFoldDB" id="C1E074"/>
<dbReference type="OrthoDB" id="494673at2759"/>
<evidence type="ECO:0000313" key="3">
    <source>
        <dbReference type="Proteomes" id="UP000002009"/>
    </source>
</evidence>
<reference evidence="2 3" key="1">
    <citation type="journal article" date="2009" name="Science">
        <title>Green evolution and dynamic adaptations revealed by genomes of the marine picoeukaryotes Micromonas.</title>
        <authorList>
            <person name="Worden A.Z."/>
            <person name="Lee J.H."/>
            <person name="Mock T."/>
            <person name="Rouze P."/>
            <person name="Simmons M.P."/>
            <person name="Aerts A.L."/>
            <person name="Allen A.E."/>
            <person name="Cuvelier M.L."/>
            <person name="Derelle E."/>
            <person name="Everett M.V."/>
            <person name="Foulon E."/>
            <person name="Grimwood J."/>
            <person name="Gundlach H."/>
            <person name="Henrissat B."/>
            <person name="Napoli C."/>
            <person name="McDonald S.M."/>
            <person name="Parker M.S."/>
            <person name="Rombauts S."/>
            <person name="Salamov A."/>
            <person name="Von Dassow P."/>
            <person name="Badger J.H."/>
            <person name="Coutinho P.M."/>
            <person name="Demir E."/>
            <person name="Dubchak I."/>
            <person name="Gentemann C."/>
            <person name="Eikrem W."/>
            <person name="Gready J.E."/>
            <person name="John U."/>
            <person name="Lanier W."/>
            <person name="Lindquist E.A."/>
            <person name="Lucas S."/>
            <person name="Mayer K.F."/>
            <person name="Moreau H."/>
            <person name="Not F."/>
            <person name="Otillar R."/>
            <person name="Panaud O."/>
            <person name="Pangilinan J."/>
            <person name="Paulsen I."/>
            <person name="Piegu B."/>
            <person name="Poliakov A."/>
            <person name="Robbens S."/>
            <person name="Schmutz J."/>
            <person name="Toulza E."/>
            <person name="Wyss T."/>
            <person name="Zelensky A."/>
            <person name="Zhou K."/>
            <person name="Armbrust E.V."/>
            <person name="Bhattacharya D."/>
            <person name="Goodenough U.W."/>
            <person name="Van de Peer Y."/>
            <person name="Grigoriev I.V."/>
        </authorList>
    </citation>
    <scope>NUCLEOTIDE SEQUENCE [LARGE SCALE GENOMIC DNA]</scope>
    <source>
        <strain evidence="3">RCC299 / NOUM17</strain>
    </source>
</reference>
<keyword evidence="3" id="KW-1185">Reference proteome</keyword>
<dbReference type="OMA" id="WRYENND"/>